<comment type="caution">
    <text evidence="4">The sequence shown here is derived from an EMBL/GenBank/DDBJ whole genome shotgun (WGS) entry which is preliminary data.</text>
</comment>
<evidence type="ECO:0000313" key="4">
    <source>
        <dbReference type="EMBL" id="MDQ2256149.1"/>
    </source>
</evidence>
<dbReference type="GO" id="GO:0016747">
    <property type="term" value="F:acyltransferase activity, transferring groups other than amino-acyl groups"/>
    <property type="evidence" value="ECO:0007669"/>
    <property type="project" value="InterPro"/>
</dbReference>
<name>A0AAW8H5J2_9ENTR</name>
<sequence length="156" mass="17551">MTLRQAEPKEAEILWNIRNQAIRFGCKSSYDADVIARWTPEVMPEQYRHMVVANPFYVVEDDNGQIVATGYLDLETQSVEAIFTLPAASGKGLATQIIHALISEARTRGMARISLSATPNAHTFYQKHGFVTLRESHHLSRMAGAELRCFEMVLDL</sequence>
<dbReference type="InterPro" id="IPR050832">
    <property type="entry name" value="Bact_Acetyltransf"/>
</dbReference>
<dbReference type="CDD" id="cd04301">
    <property type="entry name" value="NAT_SF"/>
    <property type="match status" value="1"/>
</dbReference>
<keyword evidence="5" id="KW-1185">Reference proteome</keyword>
<dbReference type="RefSeq" id="WP_217188631.1">
    <property type="nucleotide sequence ID" value="NZ_CP143717.1"/>
</dbReference>
<evidence type="ECO:0000313" key="5">
    <source>
        <dbReference type="Proteomes" id="UP001225042"/>
    </source>
</evidence>
<dbReference type="Pfam" id="PF13673">
    <property type="entry name" value="Acetyltransf_10"/>
    <property type="match status" value="1"/>
</dbReference>
<organism evidence="4 5">
    <name type="scientific">Enterobacter soli</name>
    <dbReference type="NCBI Taxonomy" id="885040"/>
    <lineage>
        <taxon>Bacteria</taxon>
        <taxon>Pseudomonadati</taxon>
        <taxon>Pseudomonadota</taxon>
        <taxon>Gammaproteobacteria</taxon>
        <taxon>Enterobacterales</taxon>
        <taxon>Enterobacteriaceae</taxon>
        <taxon>Enterobacter</taxon>
    </lineage>
</organism>
<proteinExistence type="predicted"/>
<dbReference type="EMBL" id="JAVDKS010000003">
    <property type="protein sequence ID" value="MDQ2256149.1"/>
    <property type="molecule type" value="Genomic_DNA"/>
</dbReference>
<dbReference type="PANTHER" id="PTHR43877">
    <property type="entry name" value="AMINOALKYLPHOSPHONATE N-ACETYLTRANSFERASE-RELATED-RELATED"/>
    <property type="match status" value="1"/>
</dbReference>
<dbReference type="AlphaFoldDB" id="A0AAW8H5J2"/>
<dbReference type="InterPro" id="IPR000182">
    <property type="entry name" value="GNAT_dom"/>
</dbReference>
<protein>
    <submittedName>
        <fullName evidence="4">GNAT family N-acetyltransferase</fullName>
    </submittedName>
</protein>
<keyword evidence="2" id="KW-0012">Acyltransferase</keyword>
<dbReference type="PANTHER" id="PTHR43877:SF2">
    <property type="entry name" value="AMINOALKYLPHOSPHONATE N-ACETYLTRANSFERASE-RELATED"/>
    <property type="match status" value="1"/>
</dbReference>
<evidence type="ECO:0000256" key="1">
    <source>
        <dbReference type="ARBA" id="ARBA00022679"/>
    </source>
</evidence>
<dbReference type="PROSITE" id="PS51186">
    <property type="entry name" value="GNAT"/>
    <property type="match status" value="1"/>
</dbReference>
<keyword evidence="1" id="KW-0808">Transferase</keyword>
<evidence type="ECO:0000256" key="2">
    <source>
        <dbReference type="ARBA" id="ARBA00023315"/>
    </source>
</evidence>
<reference evidence="4 5" key="1">
    <citation type="submission" date="2023-08" db="EMBL/GenBank/DDBJ databases">
        <authorList>
            <person name="Dale J."/>
        </authorList>
    </citation>
    <scope>NUCLEOTIDE SEQUENCE [LARGE SCALE GENOMIC DNA]</scope>
    <source>
        <strain evidence="4 5">2023EL-00788</strain>
    </source>
</reference>
<dbReference type="Proteomes" id="UP001225042">
    <property type="component" value="Unassembled WGS sequence"/>
</dbReference>
<evidence type="ECO:0000259" key="3">
    <source>
        <dbReference type="PROSITE" id="PS51186"/>
    </source>
</evidence>
<accession>A0AAW8H5J2</accession>
<gene>
    <name evidence="4" type="ORF">RBJ67_08310</name>
</gene>
<feature type="domain" description="N-acetyltransferase" evidence="3">
    <location>
        <begin position="1"/>
        <end position="156"/>
    </location>
</feature>